<organism evidence="9 10">
    <name type="scientific">Lactobacillus gasseri</name>
    <dbReference type="NCBI Taxonomy" id="1596"/>
    <lineage>
        <taxon>Bacteria</taxon>
        <taxon>Bacillati</taxon>
        <taxon>Bacillota</taxon>
        <taxon>Bacilli</taxon>
        <taxon>Lactobacillales</taxon>
        <taxon>Lactobacillaceae</taxon>
        <taxon>Lactobacillus</taxon>
    </lineage>
</organism>
<evidence type="ECO:0000259" key="7">
    <source>
        <dbReference type="Pfam" id="PF04650"/>
    </source>
</evidence>
<evidence type="ECO:0000256" key="4">
    <source>
        <dbReference type="ARBA" id="ARBA00023088"/>
    </source>
</evidence>
<sequence>MLSKNNFHEKIRQMEEKRERFSIRKLSIGAASVLIGFAFMGFGAHSVQADEIVPDSKPATAEVTAASGSNNSAKQKEKLQAATTNATTKNEQANQTAKNDKQVATEPKQNTAAAETHEVQKTTEQKQAAGTNQTTKVDQSQNKTSSNKSTTLNKPNAKNDKQAANDQVKDQKVQITNKADKSANTVSELQKAMSQASVLKSKISLNKNLTVQQKDQLKQVDQMVSSGQAVMDRYNVQNLEGQATTVSLKDNAGNSDNRGNSASVNTQTLDINRLSKLTRSLNGILQNLSYVSGQDTQFVSNWNDLKSALNDSNVTTINLENNITATSDFTYTGTRRNVTINGVGSHTTDSWSISPREISLGDHKFELGQLKYDLDGVEISKNVSDENGLEKALGDNLISKINLKNDITVDRPIVSTNYTSKVIDGGGSIDTNGQLQNAHALNFDNNGIILLNTKVYGRLEYGSPSVNLENLNLNFDTNMKYKSGFISLAFGNVFNSYGQLRKIYTIDKINCTNVVVTNRNSSSRGLWSKSTQQLSSENANGFWISFSNVYAGAKLNGWINNNNSYGGDITFDGRNVIKGNNGKEIVLGETTFWDDSTTTGSNVNIEGSMVVGKSANVKLTSNEGFNLNNVGSNSVIDLTNTNSTGAVLTRDVQLDENCSLTIHGKRVGASIEMESGGTFVSKVDDYGANSFEFHNPKFVDFQTANQNSAPFYQNSAPFISLDSSSDMYLYTNREGNADASKNGKNEWKLRKTISINGNNLSSVHLYPEGKGGKTDRDKIASQGVASYLYQINNQASLNNLNFDSDKFKRITFGRDVLALNDAGIDNATATNVTAHVVQENNKEHLNSADQYVHLSDPSLKQSIKWINNVITEDSYNAYAQNQSNTNPVSSHAGEITVDNSGNATLNISAGTTGINDSNATIEVTYLDGSKDYVPVKVDIESAKVQENSHDNPIDVIDQPNAEYLVINASDLSQWHPKYSFVGDDGNSADAFANTSNISGDNDHKLIRTNIKVQYRNTDNTADDGTQTIKNVWLKVKKTDADRYGNDVTANTQGLILHVNAPTSEVKPDAGFTAHNIPNNIRVSYAWATENDTPDVSANGLRNGIKTVTKHVKITFTNTTDNNISSITKSLTVHVIGANATNLTHAVYGGSTIPAASEQISNAGDLATDFGTSTQSYSWYKKNEQGQYEAMTNDDFNRVTSSGDHDNAWIKVDWGDGTSQMVGLKLNLTNDAEEYTPKGQPVHTFVGKEPDPSKGIKNRNEMPKGTKYSWKKRPDITKPGKSNAMIDVTYPDGSQDQINVPVMVDRNNVAPIVQPIHTIKNVLPFPSKGIKNKNQMPRETKYTWKVKPKVNNVGKTTGIITITYPDGKTTNIEVSVYVDKTGEIKTSNMKVGDNKKHKVVKAVIVNNSIPKISSLTDEKVSVKKRLPQTGSRSEKITEVLGLAVATIGSLLGLGGTSRRKHRIR</sequence>
<feature type="domain" description="Gram-positive cocci surface proteins LPxTG" evidence="6">
    <location>
        <begin position="1418"/>
        <end position="1458"/>
    </location>
</feature>
<feature type="compositionally biased region" description="Polar residues" evidence="5">
    <location>
        <begin position="125"/>
        <end position="141"/>
    </location>
</feature>
<dbReference type="NCBIfam" id="TIGR01168">
    <property type="entry name" value="YSIRK_signal"/>
    <property type="match status" value="1"/>
</dbReference>
<evidence type="ECO:0008006" key="11">
    <source>
        <dbReference type="Google" id="ProtNLM"/>
    </source>
</evidence>
<evidence type="ECO:0000313" key="9">
    <source>
        <dbReference type="EMBL" id="GBA97312.1"/>
    </source>
</evidence>
<feature type="compositionally biased region" description="Low complexity" evidence="5">
    <location>
        <begin position="142"/>
        <end position="154"/>
    </location>
</feature>
<evidence type="ECO:0000256" key="3">
    <source>
        <dbReference type="ARBA" id="ARBA00022729"/>
    </source>
</evidence>
<keyword evidence="2" id="KW-0964">Secreted</keyword>
<dbReference type="InterPro" id="IPR046776">
    <property type="entry name" value="Pectate_lyase_5"/>
</dbReference>
<dbReference type="Pfam" id="PF00746">
    <property type="entry name" value="Gram_pos_anchor"/>
    <property type="match status" value="1"/>
</dbReference>
<name>A0AB33ZX59_LACGS</name>
<evidence type="ECO:0000259" key="6">
    <source>
        <dbReference type="Pfam" id="PF00746"/>
    </source>
</evidence>
<gene>
    <name evidence="9" type="ORF">LJCM1025_14810</name>
</gene>
<dbReference type="InterPro" id="IPR012706">
    <property type="entry name" value="Rib_alpha_Esp_rpt"/>
</dbReference>
<comment type="caution">
    <text evidence="9">The sequence shown here is derived from an EMBL/GenBank/DDBJ whole genome shotgun (WGS) entry which is preliminary data.</text>
</comment>
<keyword evidence="3" id="KW-0732">Signal</keyword>
<dbReference type="InterPro" id="IPR005877">
    <property type="entry name" value="YSIRK_signal_dom"/>
</dbReference>
<feature type="compositionally biased region" description="Polar residues" evidence="5">
    <location>
        <begin position="81"/>
        <end position="97"/>
    </location>
</feature>
<dbReference type="Pfam" id="PF04650">
    <property type="entry name" value="YSIRK_signal"/>
    <property type="match status" value="1"/>
</dbReference>
<evidence type="ECO:0000313" key="10">
    <source>
        <dbReference type="Proteomes" id="UP000250668"/>
    </source>
</evidence>
<reference evidence="9 10" key="1">
    <citation type="journal article" date="2018" name="Int. J. Syst. Evol. Microbiol.">
        <title>Lactobacillus paragasseri sp. nov., a sister taxon of Lactobacillus gasseri, based on whole-genome sequence analyses.</title>
        <authorList>
            <person name="Tanizawa Y."/>
            <person name="Tada I."/>
            <person name="Kobayashi H."/>
            <person name="Endo A."/>
            <person name="Maeno S."/>
            <person name="Toyoda A."/>
            <person name="Arita M."/>
            <person name="Nakamura Y."/>
            <person name="Sakamoto M."/>
            <person name="Ohkuma M."/>
            <person name="Tohno M."/>
        </authorList>
    </citation>
    <scope>NUCLEOTIDE SEQUENCE [LARGE SCALE GENOMIC DNA]</scope>
    <source>
        <strain evidence="9 10">JCM 1025</strain>
    </source>
</reference>
<dbReference type="NCBIfam" id="TIGR02331">
    <property type="entry name" value="rib_alpha"/>
    <property type="match status" value="2"/>
</dbReference>
<dbReference type="Pfam" id="PF20585">
    <property type="entry name" value="Pectate_lyase_5"/>
    <property type="match status" value="1"/>
</dbReference>
<dbReference type="InterPro" id="IPR019931">
    <property type="entry name" value="LPXTG_anchor"/>
</dbReference>
<proteinExistence type="predicted"/>
<dbReference type="Pfam" id="PF08428">
    <property type="entry name" value="Rib"/>
    <property type="match status" value="3"/>
</dbReference>
<evidence type="ECO:0000256" key="1">
    <source>
        <dbReference type="ARBA" id="ARBA00022512"/>
    </source>
</evidence>
<feature type="domain" description="Rib" evidence="8">
    <location>
        <begin position="1307"/>
        <end position="1378"/>
    </location>
</feature>
<feature type="compositionally biased region" description="Basic and acidic residues" evidence="5">
    <location>
        <begin position="157"/>
        <end position="172"/>
    </location>
</feature>
<dbReference type="Proteomes" id="UP000250668">
    <property type="component" value="Unassembled WGS sequence"/>
</dbReference>
<feature type="region of interest" description="Disordered" evidence="5">
    <location>
        <begin position="1234"/>
        <end position="1282"/>
    </location>
</feature>
<accession>A0AB33ZX59</accession>
<evidence type="ECO:0000259" key="8">
    <source>
        <dbReference type="Pfam" id="PF08428"/>
    </source>
</evidence>
<dbReference type="RefSeq" id="WP_113774647.1">
    <property type="nucleotide sequence ID" value="NZ_BEXJ01000003.1"/>
</dbReference>
<feature type="domain" description="Rib" evidence="8">
    <location>
        <begin position="911"/>
        <end position="940"/>
    </location>
</feature>
<keyword evidence="1" id="KW-0134">Cell wall</keyword>
<keyword evidence="4" id="KW-0572">Peptidoglycan-anchor</keyword>
<feature type="domain" description="Rib" evidence="8">
    <location>
        <begin position="1230"/>
        <end position="1304"/>
    </location>
</feature>
<feature type="compositionally biased region" description="Basic and acidic residues" evidence="5">
    <location>
        <begin position="115"/>
        <end position="124"/>
    </location>
</feature>
<feature type="compositionally biased region" description="Basic and acidic residues" evidence="5">
    <location>
        <begin position="1245"/>
        <end position="1263"/>
    </location>
</feature>
<evidence type="ECO:0000256" key="5">
    <source>
        <dbReference type="SAM" id="MobiDB-lite"/>
    </source>
</evidence>
<feature type="region of interest" description="Disordered" evidence="5">
    <location>
        <begin position="60"/>
        <end position="172"/>
    </location>
</feature>
<dbReference type="EMBL" id="BEXJ01000003">
    <property type="protein sequence ID" value="GBA97312.1"/>
    <property type="molecule type" value="Genomic_DNA"/>
</dbReference>
<protein>
    <recommendedName>
        <fullName evidence="11">YSIRK-type signal peptide-containing protein</fullName>
    </recommendedName>
</protein>
<evidence type="ECO:0000256" key="2">
    <source>
        <dbReference type="ARBA" id="ARBA00022525"/>
    </source>
</evidence>
<dbReference type="InterPro" id="IPR059115">
    <property type="entry name" value="Rib"/>
</dbReference>
<feature type="domain" description="YSIRK Gram-positive signal peptide" evidence="7">
    <location>
        <begin position="16"/>
        <end position="36"/>
    </location>
</feature>